<proteinExistence type="predicted"/>
<organism evidence="2 3">
    <name type="scientific">Rhizobium phage RHph_TM30</name>
    <dbReference type="NCBI Taxonomy" id="2509764"/>
    <lineage>
        <taxon>Viruses</taxon>
        <taxon>Duplodnaviria</taxon>
        <taxon>Heunggongvirae</taxon>
        <taxon>Uroviricota</taxon>
        <taxon>Caudoviricetes</taxon>
        <taxon>Kleczkowskaviridae</taxon>
        <taxon>Cuauhnahuacvirus</taxon>
        <taxon>Cuauhnahuacvirus TM30</taxon>
    </lineage>
</organism>
<dbReference type="InterPro" id="IPR025475">
    <property type="entry name" value="DUF4326"/>
</dbReference>
<dbReference type="Proteomes" id="UP000629603">
    <property type="component" value="Segment"/>
</dbReference>
<evidence type="ECO:0000313" key="3">
    <source>
        <dbReference type="Proteomes" id="UP000629603"/>
    </source>
</evidence>
<evidence type="ECO:0000313" key="2">
    <source>
        <dbReference type="EMBL" id="QIG71404.1"/>
    </source>
</evidence>
<dbReference type="Pfam" id="PF14216">
    <property type="entry name" value="DUF4326"/>
    <property type="match status" value="1"/>
</dbReference>
<keyword evidence="3" id="KW-1185">Reference proteome</keyword>
<protein>
    <recommendedName>
        <fullName evidence="1">DUF4326 domain-containing protein</fullName>
    </recommendedName>
</protein>
<name>A0A7S5REZ2_9CAUD</name>
<accession>A0A7S5REZ2</accession>
<reference evidence="2 3" key="1">
    <citation type="submission" date="2020-01" db="EMBL/GenBank/DDBJ databases">
        <title>Patterns of diversity and host range of bacteriophage communities associated with bean-nodulatin bacteria.</title>
        <authorList>
            <person name="Vann Cauwenberghe J."/>
            <person name="Santamaria R.I."/>
            <person name="Bustos P."/>
            <person name="Juarez S."/>
            <person name="Gonzalez V."/>
        </authorList>
    </citation>
    <scope>NUCLEOTIDE SEQUENCE [LARGE SCALE GENOMIC DNA]</scope>
</reference>
<gene>
    <name evidence="2" type="ORF">EVB93_317</name>
</gene>
<sequence>MVTKIVNMHKDRHFDIDITRNGMYGNPFMIGRDGDRVQVINKFRDWIKGISCQEVEPIRRRSIVESLPSMKDKVLGCVCSPNPCHGDVYVDFIEGVEEIIC</sequence>
<evidence type="ECO:0000259" key="1">
    <source>
        <dbReference type="Pfam" id="PF14216"/>
    </source>
</evidence>
<dbReference type="EMBL" id="MN988521">
    <property type="protein sequence ID" value="QIG71404.1"/>
    <property type="molecule type" value="Genomic_DNA"/>
</dbReference>
<feature type="domain" description="DUF4326" evidence="1">
    <location>
        <begin position="9"/>
        <end position="88"/>
    </location>
</feature>